<dbReference type="Gene3D" id="1.10.560.10">
    <property type="entry name" value="GroEL-like equatorial domain"/>
    <property type="match status" value="1"/>
</dbReference>
<evidence type="ECO:0000256" key="3">
    <source>
        <dbReference type="ARBA" id="ARBA00018961"/>
    </source>
</evidence>
<dbReference type="InterPro" id="IPR012716">
    <property type="entry name" value="Chap_CCT_beta"/>
</dbReference>
<dbReference type="InterPro" id="IPR002423">
    <property type="entry name" value="Cpn60/GroEL/TCP-1"/>
</dbReference>
<accession>A0A177B9N2</accession>
<dbReference type="FunFam" id="1.10.560.10:FF:000017">
    <property type="entry name" value="T-complex protein 1 subunit eta"/>
    <property type="match status" value="1"/>
</dbReference>
<gene>
    <name evidence="10" type="ORF">A3Q56_01235</name>
</gene>
<dbReference type="SUPFAM" id="SSF48592">
    <property type="entry name" value="GroEL equatorial domain-like"/>
    <property type="match status" value="1"/>
</dbReference>
<dbReference type="PROSITE" id="PS00995">
    <property type="entry name" value="TCP1_3"/>
    <property type="match status" value="1"/>
</dbReference>
<dbReference type="AlphaFoldDB" id="A0A177B9N2"/>
<dbReference type="FunFam" id="3.50.7.10:FF:000002">
    <property type="entry name" value="T-complex protein 1 subunit beta"/>
    <property type="match status" value="1"/>
</dbReference>
<dbReference type="SUPFAM" id="SSF52029">
    <property type="entry name" value="GroEL apical domain-like"/>
    <property type="match status" value="1"/>
</dbReference>
<evidence type="ECO:0000313" key="10">
    <source>
        <dbReference type="EMBL" id="OAF71008.1"/>
    </source>
</evidence>
<dbReference type="SUPFAM" id="SSF54849">
    <property type="entry name" value="GroEL-intermediate domain like"/>
    <property type="match status" value="1"/>
</dbReference>
<comment type="subcellular location">
    <subcellularLocation>
        <location evidence="1">Cytoplasm</location>
    </subcellularLocation>
</comment>
<proteinExistence type="inferred from homology"/>
<dbReference type="GO" id="GO:0005832">
    <property type="term" value="C:chaperonin-containing T-complex"/>
    <property type="evidence" value="ECO:0007669"/>
    <property type="project" value="InterPro"/>
</dbReference>
<dbReference type="Gene3D" id="3.30.260.10">
    <property type="entry name" value="TCP-1-like chaperonin intermediate domain"/>
    <property type="match status" value="1"/>
</dbReference>
<evidence type="ECO:0000256" key="1">
    <source>
        <dbReference type="ARBA" id="ARBA00004496"/>
    </source>
</evidence>
<dbReference type="Gene3D" id="3.50.7.10">
    <property type="entry name" value="GroEL"/>
    <property type="match status" value="1"/>
</dbReference>
<dbReference type="InterPro" id="IPR027413">
    <property type="entry name" value="GROEL-like_equatorial_sf"/>
</dbReference>
<evidence type="ECO:0000256" key="9">
    <source>
        <dbReference type="RuleBase" id="RU004187"/>
    </source>
</evidence>
<keyword evidence="4" id="KW-0963">Cytoplasm</keyword>
<dbReference type="InterPro" id="IPR027410">
    <property type="entry name" value="TCP-1-like_intermed_sf"/>
</dbReference>
<sequence>MSSNLQPINILNEKAGHEKNEMARLSAFVGARTIGEVVESTLGPNGMDKILLPMGKYEKMRITNDGATILKSLRIDNPAAKILIEVAKVQDNDVGDGTTSVTVLSAKLLEEAEKLIEHKIHPQTIIAGWKKCVDVACKALEESAIDYTTINEKFEKELYNIACTTLSSKILKDYKDKFAKLVVDVVLRLKGNVDLSAVQIMKVMGGTLNDSYLEEGFLLNKSIGINQPKVMKNCKIMVSNTAMDHDKIKVFSSRVKVNSIAKLADIEEAERKKMKDKVDKILKHGINVFINRQLIYNYPEQLFAQAGVMAIEHADFTGVERLALVTGAEIKSTFDEVNPEMLGYCDKIHEVQIGEETMIKFSGVKVGEACVIVLRGATSQILGEAKRSIHDALCVLNQTLQEKRTVCGGGCTEMLMANAVSRLAEQTTGKQAIVIESYAYALRQLPRIIADNCGMDSAEIVSTLRSYHANKENTMGIDFSIRGVGDMRKLGITESLRVKRQIVQSATECAEMITRVDNIIYSSPRERAPDRRC</sequence>
<comment type="caution">
    <text evidence="10">The sequence shown here is derived from an EMBL/GenBank/DDBJ whole genome shotgun (WGS) entry which is preliminary data.</text>
</comment>
<keyword evidence="11" id="KW-1185">Reference proteome</keyword>
<reference evidence="10 11" key="1">
    <citation type="submission" date="2016-04" db="EMBL/GenBank/DDBJ databases">
        <title>The genome of Intoshia linei affirms orthonectids as highly simplified spiralians.</title>
        <authorList>
            <person name="Mikhailov K.V."/>
            <person name="Slusarev G.S."/>
            <person name="Nikitin M.A."/>
            <person name="Logacheva M.D."/>
            <person name="Penin A."/>
            <person name="Aleoshin V."/>
            <person name="Panchin Y.V."/>
        </authorList>
    </citation>
    <scope>NUCLEOTIDE SEQUENCE [LARGE SCALE GENOMIC DNA]</scope>
    <source>
        <strain evidence="10">Intl2013</strain>
        <tissue evidence="10">Whole animal</tissue>
    </source>
</reference>
<dbReference type="PANTHER" id="PTHR11353">
    <property type="entry name" value="CHAPERONIN"/>
    <property type="match status" value="1"/>
</dbReference>
<dbReference type="GO" id="GO:0051082">
    <property type="term" value="F:unfolded protein binding"/>
    <property type="evidence" value="ECO:0007669"/>
    <property type="project" value="InterPro"/>
</dbReference>
<protein>
    <recommendedName>
        <fullName evidence="3">T-complex protein 1 subunit beta</fullName>
    </recommendedName>
    <alternativeName>
        <fullName evidence="8">CCT-beta</fullName>
    </alternativeName>
</protein>
<dbReference type="InterPro" id="IPR002194">
    <property type="entry name" value="Chaperonin_TCP-1_CS"/>
</dbReference>
<evidence type="ECO:0000256" key="4">
    <source>
        <dbReference type="ARBA" id="ARBA00022490"/>
    </source>
</evidence>
<evidence type="ECO:0000256" key="6">
    <source>
        <dbReference type="ARBA" id="ARBA00022840"/>
    </source>
</evidence>
<name>A0A177B9N2_9BILA</name>
<keyword evidence="5 9" id="KW-0547">Nucleotide-binding</keyword>
<dbReference type="CDD" id="cd03336">
    <property type="entry name" value="TCP1_beta"/>
    <property type="match status" value="1"/>
</dbReference>
<dbReference type="NCBIfam" id="TIGR02341">
    <property type="entry name" value="chap_CCT_beta"/>
    <property type="match status" value="1"/>
</dbReference>
<dbReference type="GO" id="GO:0005524">
    <property type="term" value="F:ATP binding"/>
    <property type="evidence" value="ECO:0007669"/>
    <property type="project" value="UniProtKB-KW"/>
</dbReference>
<dbReference type="Proteomes" id="UP000078046">
    <property type="component" value="Unassembled WGS sequence"/>
</dbReference>
<dbReference type="Pfam" id="PF00118">
    <property type="entry name" value="Cpn60_TCP1"/>
    <property type="match status" value="1"/>
</dbReference>
<dbReference type="EMBL" id="LWCA01000089">
    <property type="protein sequence ID" value="OAF71008.1"/>
    <property type="molecule type" value="Genomic_DNA"/>
</dbReference>
<comment type="similarity">
    <text evidence="2 9">Belongs to the TCP-1 chaperonin family.</text>
</comment>
<dbReference type="PRINTS" id="PR00304">
    <property type="entry name" value="TCOMPLEXTCP1"/>
</dbReference>
<dbReference type="OrthoDB" id="10259763at2759"/>
<evidence type="ECO:0000256" key="7">
    <source>
        <dbReference type="ARBA" id="ARBA00023186"/>
    </source>
</evidence>
<dbReference type="InterPro" id="IPR027409">
    <property type="entry name" value="GroEL-like_apical_dom_sf"/>
</dbReference>
<evidence type="ECO:0000256" key="5">
    <source>
        <dbReference type="ARBA" id="ARBA00022741"/>
    </source>
</evidence>
<dbReference type="GO" id="GO:0140662">
    <property type="term" value="F:ATP-dependent protein folding chaperone"/>
    <property type="evidence" value="ECO:0007669"/>
    <property type="project" value="InterPro"/>
</dbReference>
<evidence type="ECO:0000256" key="2">
    <source>
        <dbReference type="ARBA" id="ARBA00008020"/>
    </source>
</evidence>
<keyword evidence="6 9" id="KW-0067">ATP-binding</keyword>
<dbReference type="InterPro" id="IPR017998">
    <property type="entry name" value="Chaperone_TCP-1"/>
</dbReference>
<dbReference type="GO" id="GO:0016887">
    <property type="term" value="F:ATP hydrolysis activity"/>
    <property type="evidence" value="ECO:0007669"/>
    <property type="project" value="InterPro"/>
</dbReference>
<keyword evidence="7 9" id="KW-0143">Chaperone</keyword>
<evidence type="ECO:0000256" key="8">
    <source>
        <dbReference type="ARBA" id="ARBA00033237"/>
    </source>
</evidence>
<dbReference type="PROSITE" id="PS00751">
    <property type="entry name" value="TCP1_2"/>
    <property type="match status" value="1"/>
</dbReference>
<organism evidence="10 11">
    <name type="scientific">Intoshia linei</name>
    <dbReference type="NCBI Taxonomy" id="1819745"/>
    <lineage>
        <taxon>Eukaryota</taxon>
        <taxon>Metazoa</taxon>
        <taxon>Spiralia</taxon>
        <taxon>Lophotrochozoa</taxon>
        <taxon>Mesozoa</taxon>
        <taxon>Orthonectida</taxon>
        <taxon>Rhopaluridae</taxon>
        <taxon>Intoshia</taxon>
    </lineage>
</organism>
<dbReference type="PROSITE" id="PS00750">
    <property type="entry name" value="TCP1_1"/>
    <property type="match status" value="1"/>
</dbReference>
<evidence type="ECO:0000313" key="11">
    <source>
        <dbReference type="Proteomes" id="UP000078046"/>
    </source>
</evidence>